<keyword evidence="14" id="KW-0863">Zinc-finger</keyword>
<keyword evidence="10" id="KW-0808">Transferase</keyword>
<keyword evidence="2" id="KW-0645">Protease</keyword>
<evidence type="ECO:0000256" key="7">
    <source>
        <dbReference type="ARBA" id="ARBA00022884"/>
    </source>
</evidence>
<dbReference type="SMART" id="SM00343">
    <property type="entry name" value="ZnF_C2HC"/>
    <property type="match status" value="1"/>
</dbReference>
<keyword evidence="14" id="KW-0862">Zinc</keyword>
<keyword evidence="20" id="KW-1185">Reference proteome</keyword>
<evidence type="ECO:0000256" key="2">
    <source>
        <dbReference type="ARBA" id="ARBA00022670"/>
    </source>
</evidence>
<dbReference type="InterPro" id="IPR041577">
    <property type="entry name" value="RT_RNaseH_2"/>
</dbReference>
<dbReference type="PROSITE" id="PS50878">
    <property type="entry name" value="RT_POL"/>
    <property type="match status" value="1"/>
</dbReference>
<gene>
    <name evidence="19" type="ORF">A4X13_0g7869</name>
</gene>
<dbReference type="GO" id="GO:0003723">
    <property type="term" value="F:RNA binding"/>
    <property type="evidence" value="ECO:0007669"/>
    <property type="project" value="UniProtKB-KW"/>
</dbReference>
<dbReference type="EMBL" id="LWDF02001118">
    <property type="protein sequence ID" value="KAE8240289.1"/>
    <property type="molecule type" value="Genomic_DNA"/>
</dbReference>
<dbReference type="SUPFAM" id="SSF57756">
    <property type="entry name" value="Retrovirus zinc finger-like domains"/>
    <property type="match status" value="1"/>
</dbReference>
<feature type="domain" description="Reverse transcriptase" evidence="17">
    <location>
        <begin position="704"/>
        <end position="882"/>
    </location>
</feature>
<keyword evidence="13" id="KW-0511">Multifunctional enzyme</keyword>
<keyword evidence="1" id="KW-0507">mRNA processing</keyword>
<dbReference type="Gene3D" id="3.10.20.370">
    <property type="match status" value="1"/>
</dbReference>
<keyword evidence="7" id="KW-0694">RNA-binding</keyword>
<dbReference type="GO" id="GO:0008270">
    <property type="term" value="F:zinc ion binding"/>
    <property type="evidence" value="ECO:0007669"/>
    <property type="project" value="UniProtKB-KW"/>
</dbReference>
<dbReference type="Pfam" id="PF17919">
    <property type="entry name" value="RT_RNaseH_2"/>
    <property type="match status" value="1"/>
</dbReference>
<protein>
    <recommendedName>
        <fullName evidence="21">Reverse transcriptase</fullName>
    </recommendedName>
</protein>
<evidence type="ECO:0000259" key="16">
    <source>
        <dbReference type="PROSITE" id="PS50158"/>
    </source>
</evidence>
<dbReference type="InterPro" id="IPR001878">
    <property type="entry name" value="Znf_CCHC"/>
</dbReference>
<keyword evidence="11" id="KW-0238">DNA-binding</keyword>
<dbReference type="InterPro" id="IPR000477">
    <property type="entry name" value="RT_dom"/>
</dbReference>
<evidence type="ECO:0000313" key="20">
    <source>
        <dbReference type="Proteomes" id="UP000077521"/>
    </source>
</evidence>
<dbReference type="Pfam" id="PF24626">
    <property type="entry name" value="SH3_Tf2-1"/>
    <property type="match status" value="1"/>
</dbReference>
<keyword evidence="12" id="KW-0233">DNA recombination</keyword>
<dbReference type="Proteomes" id="UP000077521">
    <property type="component" value="Unassembled WGS sequence"/>
</dbReference>
<dbReference type="PROSITE" id="PS50994">
    <property type="entry name" value="INTEGRASE"/>
    <property type="match status" value="1"/>
</dbReference>
<dbReference type="SUPFAM" id="SSF53098">
    <property type="entry name" value="Ribonuclease H-like"/>
    <property type="match status" value="1"/>
</dbReference>
<dbReference type="GO" id="GO:0006397">
    <property type="term" value="P:mRNA processing"/>
    <property type="evidence" value="ECO:0007669"/>
    <property type="project" value="UniProtKB-KW"/>
</dbReference>
<feature type="region of interest" description="Disordered" evidence="15">
    <location>
        <begin position="1177"/>
        <end position="1260"/>
    </location>
</feature>
<keyword evidence="6" id="KW-0460">Magnesium</keyword>
<comment type="caution">
    <text evidence="19">The sequence shown here is derived from an EMBL/GenBank/DDBJ whole genome shotgun (WGS) entry which is preliminary data.</text>
</comment>
<dbReference type="Gene3D" id="3.30.70.270">
    <property type="match status" value="2"/>
</dbReference>
<dbReference type="PROSITE" id="PS50158">
    <property type="entry name" value="ZF_CCHC"/>
    <property type="match status" value="1"/>
</dbReference>
<name>A0A8T8SHE9_9BASI</name>
<keyword evidence="9" id="KW-0695">RNA-directed DNA polymerase</keyword>
<dbReference type="GO" id="GO:0004190">
    <property type="term" value="F:aspartic-type endopeptidase activity"/>
    <property type="evidence" value="ECO:0007669"/>
    <property type="project" value="UniProtKB-KW"/>
</dbReference>
<dbReference type="GO" id="GO:0015074">
    <property type="term" value="P:DNA integration"/>
    <property type="evidence" value="ECO:0007669"/>
    <property type="project" value="UniProtKB-KW"/>
</dbReference>
<evidence type="ECO:0000256" key="12">
    <source>
        <dbReference type="ARBA" id="ARBA00023172"/>
    </source>
</evidence>
<evidence type="ECO:0000256" key="15">
    <source>
        <dbReference type="SAM" id="MobiDB-lite"/>
    </source>
</evidence>
<dbReference type="CDD" id="cd09274">
    <property type="entry name" value="RNase_HI_RT_Ty3"/>
    <property type="match status" value="1"/>
</dbReference>
<evidence type="ECO:0000256" key="9">
    <source>
        <dbReference type="ARBA" id="ARBA00022918"/>
    </source>
</evidence>
<keyword evidence="3" id="KW-0479">Metal-binding</keyword>
<dbReference type="GO" id="GO:0006310">
    <property type="term" value="P:DNA recombination"/>
    <property type="evidence" value="ECO:0007669"/>
    <property type="project" value="UniProtKB-KW"/>
</dbReference>
<dbReference type="GO" id="GO:0006508">
    <property type="term" value="P:proteolysis"/>
    <property type="evidence" value="ECO:0007669"/>
    <property type="project" value="UniProtKB-KW"/>
</dbReference>
<feature type="compositionally biased region" description="Basic and acidic residues" evidence="15">
    <location>
        <begin position="1227"/>
        <end position="1239"/>
    </location>
</feature>
<feature type="domain" description="CCHC-type" evidence="16">
    <location>
        <begin position="206"/>
        <end position="221"/>
    </location>
</feature>
<dbReference type="InterPro" id="IPR043502">
    <property type="entry name" value="DNA/RNA_pol_sf"/>
</dbReference>
<dbReference type="PANTHER" id="PTHR37984:SF5">
    <property type="entry name" value="PROTEIN NYNRIN-LIKE"/>
    <property type="match status" value="1"/>
</dbReference>
<organism evidence="19 20">
    <name type="scientific">Tilletia indica</name>
    <dbReference type="NCBI Taxonomy" id="43049"/>
    <lineage>
        <taxon>Eukaryota</taxon>
        <taxon>Fungi</taxon>
        <taxon>Dikarya</taxon>
        <taxon>Basidiomycota</taxon>
        <taxon>Ustilaginomycotina</taxon>
        <taxon>Exobasidiomycetes</taxon>
        <taxon>Tilletiales</taxon>
        <taxon>Tilletiaceae</taxon>
        <taxon>Tilletia</taxon>
    </lineage>
</organism>
<dbReference type="Pfam" id="PF17921">
    <property type="entry name" value="Integrase_H2C2"/>
    <property type="match status" value="1"/>
</dbReference>
<dbReference type="GO" id="GO:0003964">
    <property type="term" value="F:RNA-directed DNA polymerase activity"/>
    <property type="evidence" value="ECO:0007669"/>
    <property type="project" value="UniProtKB-KW"/>
</dbReference>
<feature type="compositionally biased region" description="Polar residues" evidence="15">
    <location>
        <begin position="177"/>
        <end position="191"/>
    </location>
</feature>
<feature type="region of interest" description="Disordered" evidence="15">
    <location>
        <begin position="160"/>
        <end position="195"/>
    </location>
</feature>
<dbReference type="CDD" id="cd01647">
    <property type="entry name" value="RT_LTR"/>
    <property type="match status" value="1"/>
</dbReference>
<dbReference type="PANTHER" id="PTHR37984">
    <property type="entry name" value="PROTEIN CBG26694"/>
    <property type="match status" value="1"/>
</dbReference>
<evidence type="ECO:0000256" key="10">
    <source>
        <dbReference type="ARBA" id="ARBA00022932"/>
    </source>
</evidence>
<evidence type="ECO:0000256" key="8">
    <source>
        <dbReference type="ARBA" id="ARBA00022908"/>
    </source>
</evidence>
<dbReference type="InterPro" id="IPR050951">
    <property type="entry name" value="Retrovirus_Pol_polyprotein"/>
</dbReference>
<evidence type="ECO:0000256" key="14">
    <source>
        <dbReference type="PROSITE-ProRule" id="PRU00047"/>
    </source>
</evidence>
<dbReference type="InterPro" id="IPR056924">
    <property type="entry name" value="SH3_Tf2-1"/>
</dbReference>
<dbReference type="InterPro" id="IPR012337">
    <property type="entry name" value="RNaseH-like_sf"/>
</dbReference>
<sequence length="1772" mass="198652">MPGCFAGSARDWFANLAPPPRSLLELRAKVFKAYSRPETQISQLLEEKKFVPSQGSLADYLDEKYSLVTELHSARAINRGTLGTDPRSLDAVMTTATVRDAIELTHAGLPAYWGTVLDGCAKTAEDWTDYRSSMLANERRTRQALAELIAEMAPANSALARQRPTTAENVSPPVRQWNASAPSRPSISQPRIQEGPVSRDRELGLCFHCKLPGHLKRDCPKLRDAVRVVRNTLVALESGTDEQRDAVIQEVLSRSTPSQPAREYPQGDDDASRVRNARAVRVSGYESSNSDEEEAYTQYVRGVSRAAASPSLSSDGPGKRHRSVVAHKVAVYIGDARDRYELHVDGGSPLSMITPSALRSIAPFAEVHPPEPLKIKGYRGDDYQRTTGVVVLPVSFPTSNRSAPVDCRFEFHVVEDCTGGWILGVDNMKIDGIDARSKKERLEFEKRPDAEVKLLQAIDEAPVGAHLLCGEDTMIQPRTTSFVKVQTVAEELVVQPWLFVGKEVESGGAQVPWCVVGPETRSVELRNEADTPLVLRDGDPLGDLVPMDREFKSIRDMHECRGSMDAAGQKEVDGILRGVAEVRALSELRGWSERQVEARRVTLTYAEPDGVDVLPEIDLKLPTSLEQTVKASSGLSNEQRTQLMRVLGSHAVWPTPSRPIGTYEFGEVTLNLKQDQKDWVHSEPPRRTSRAQQEVIDETLAEHDALDISEPSTGAYASGVVLVQQRDKIRFCNDYRPLNRVTVDDYYSMPTTDVVFDHLGKAKYFTVVDLNKGYYQFLLDRASRDLTGFVTFRGLRRYKRMPFGLKSAPAWFQRAMDKTLGAARWDYAIAYLDDIVVFSDTFEDHLRHVDNVLAALERAGLTVSPSKCYFAYDSVSLLGFKVSSLGLMTDEEKTRAVLEFPEPANAVEARRFFAMAAWYRRFVPNFASRARPINESFVGEGFDWGEKEREAFRDIRSAIATAPVLARPDFNRPFVLAVDASKIGLGGVLSQVDETGRERPVLFLSRQTSEGEKKYAPTHLELMGVWWCVKKLHHYFDGAEVEVKTDHNALKWLWDLKPAEMFETRVQKFKAALAPLEGKIKISYSKGKDNVVADALSRAPLPLRDVQEHDVSLTFTAVEFDRTKVQSASSGADRTVRSISILRLGEEELEAWDKAYLADPRWRRIWTKGLERGSTLETEREAGRVELKDDGSEKDDGSGKDDESETGAKDDGSEKDEESQTSGTSGRGRDEKGDSKEELDGTDVAVAGSNVEKEGSDQTVSVTKALPTRQLRPRRVLAVHRGSEDSLFFVQDRLLFVRFGDNVVKLCVPRSKLEQLIHEYHHTIRSGHPSAARTAANMSEHLFAHDLAQRVTAHVQACYECQANKPRRHKEYGDMEPVVTPDEIFHTCGVDFVSGVPKTKDGYDAIMVVVDKYTRFVFFIKAKVTDTAEIVAQRFLEHVFPTTGLPKALVSDRDARFTSEFWACLTKSLDIKLRMSTAHHPQTDGLVERLNQQLEIMLRHYVAIDQHDWDSKLAPLAMAYNSQRQESTGQTPFKLAFGRDPVLCPLRETVLAAGDRPQATVAGLLAVHRDAQESAALARERQRRAYNDRHMRMEFQEGDAVMVNVKNYRMRLDPTDQAKAKLSARYIGPFKIKKRVGRLAYELHVPEWFTAHPVLPITALEPFKGDPDHFVPRPQAGIAAEGGEDELRVKGFLGRRPSALVEGAKFDYLVEWAGPEPTWQADTKLPGLRWAQRRFEKRARNELALRRLRQRDTIVLPEGQARAEALKQELRA</sequence>
<reference evidence="19" key="2">
    <citation type="journal article" date="2019" name="IMA Fungus">
        <title>Genome sequencing and comparison of five Tilletia species to identify candidate genes for the detection of regulated species infecting wheat.</title>
        <authorList>
            <person name="Nguyen H.D.T."/>
            <person name="Sultana T."/>
            <person name="Kesanakurti P."/>
            <person name="Hambleton S."/>
        </authorList>
    </citation>
    <scope>NUCLEOTIDE SEQUENCE</scope>
    <source>
        <strain evidence="19">DAOMC 236416</strain>
    </source>
</reference>
<dbReference type="InterPro" id="IPR043128">
    <property type="entry name" value="Rev_trsase/Diguanyl_cyclase"/>
</dbReference>
<dbReference type="InterPro" id="IPR036397">
    <property type="entry name" value="RNaseH_sf"/>
</dbReference>
<dbReference type="InterPro" id="IPR041588">
    <property type="entry name" value="Integrase_H2C2"/>
</dbReference>
<proteinExistence type="predicted"/>
<dbReference type="InterPro" id="IPR036875">
    <property type="entry name" value="Znf_CCHC_sf"/>
</dbReference>
<dbReference type="Gene3D" id="3.30.420.10">
    <property type="entry name" value="Ribonuclease H-like superfamily/Ribonuclease H"/>
    <property type="match status" value="1"/>
</dbReference>
<feature type="compositionally biased region" description="Basic and acidic residues" evidence="15">
    <location>
        <begin position="1177"/>
        <end position="1212"/>
    </location>
</feature>
<dbReference type="Gene3D" id="1.10.340.70">
    <property type="match status" value="1"/>
</dbReference>
<reference evidence="19" key="1">
    <citation type="submission" date="2016-04" db="EMBL/GenBank/DDBJ databases">
        <authorList>
            <person name="Nguyen H.D."/>
            <person name="Samba Siva P."/>
            <person name="Cullis J."/>
            <person name="Levesque C.A."/>
            <person name="Hambleton S."/>
        </authorList>
    </citation>
    <scope>NUCLEOTIDE SEQUENCE</scope>
    <source>
        <strain evidence="19">DAOMC 236416</strain>
    </source>
</reference>
<evidence type="ECO:0000256" key="11">
    <source>
        <dbReference type="ARBA" id="ARBA00023125"/>
    </source>
</evidence>
<keyword evidence="5" id="KW-0378">Hydrolase</keyword>
<dbReference type="FunFam" id="3.30.70.270:FF:000020">
    <property type="entry name" value="Transposon Tf2-6 polyprotein-like Protein"/>
    <property type="match status" value="1"/>
</dbReference>
<evidence type="ECO:0008006" key="21">
    <source>
        <dbReference type="Google" id="ProtNLM"/>
    </source>
</evidence>
<dbReference type="Pfam" id="PF00078">
    <property type="entry name" value="RVT_1"/>
    <property type="match status" value="1"/>
</dbReference>
<feature type="domain" description="Integrase catalytic" evidence="18">
    <location>
        <begin position="1377"/>
        <end position="1540"/>
    </location>
</feature>
<dbReference type="GO" id="GO:0003887">
    <property type="term" value="F:DNA-directed DNA polymerase activity"/>
    <property type="evidence" value="ECO:0007669"/>
    <property type="project" value="UniProtKB-KW"/>
</dbReference>
<dbReference type="InterPro" id="IPR001584">
    <property type="entry name" value="Integrase_cat-core"/>
</dbReference>
<dbReference type="SUPFAM" id="SSF56672">
    <property type="entry name" value="DNA/RNA polymerases"/>
    <property type="match status" value="1"/>
</dbReference>
<evidence type="ECO:0000256" key="13">
    <source>
        <dbReference type="ARBA" id="ARBA00023268"/>
    </source>
</evidence>
<evidence type="ECO:0000256" key="6">
    <source>
        <dbReference type="ARBA" id="ARBA00022842"/>
    </source>
</evidence>
<accession>A0A8T8SHE9</accession>
<feature type="region of interest" description="Disordered" evidence="15">
    <location>
        <begin position="252"/>
        <end position="274"/>
    </location>
</feature>
<evidence type="ECO:0000256" key="3">
    <source>
        <dbReference type="ARBA" id="ARBA00022723"/>
    </source>
</evidence>
<evidence type="ECO:0000313" key="19">
    <source>
        <dbReference type="EMBL" id="KAE8240289.1"/>
    </source>
</evidence>
<evidence type="ECO:0000259" key="18">
    <source>
        <dbReference type="PROSITE" id="PS50994"/>
    </source>
</evidence>
<evidence type="ECO:0000256" key="4">
    <source>
        <dbReference type="ARBA" id="ARBA00022750"/>
    </source>
</evidence>
<dbReference type="GO" id="GO:0003677">
    <property type="term" value="F:DNA binding"/>
    <property type="evidence" value="ECO:0007669"/>
    <property type="project" value="UniProtKB-KW"/>
</dbReference>
<dbReference type="Gene3D" id="3.10.10.10">
    <property type="entry name" value="HIV Type 1 Reverse Transcriptase, subunit A, domain 1"/>
    <property type="match status" value="1"/>
</dbReference>
<keyword evidence="10" id="KW-0548">Nucleotidyltransferase</keyword>
<evidence type="ECO:0000256" key="1">
    <source>
        <dbReference type="ARBA" id="ARBA00022664"/>
    </source>
</evidence>
<keyword evidence="10" id="KW-0239">DNA-directed DNA polymerase</keyword>
<evidence type="ECO:0000259" key="17">
    <source>
        <dbReference type="PROSITE" id="PS50878"/>
    </source>
</evidence>
<dbReference type="Gene3D" id="4.10.60.10">
    <property type="entry name" value="Zinc finger, CCHC-type"/>
    <property type="match status" value="1"/>
</dbReference>
<keyword evidence="4" id="KW-0064">Aspartyl protease</keyword>
<keyword evidence="8" id="KW-0229">DNA integration</keyword>
<dbReference type="GO" id="GO:0005634">
    <property type="term" value="C:nucleus"/>
    <property type="evidence" value="ECO:0007669"/>
    <property type="project" value="UniProtKB-ARBA"/>
</dbReference>
<dbReference type="FunFam" id="3.10.20.370:FF:000001">
    <property type="entry name" value="Retrovirus-related Pol polyprotein from transposon 17.6-like protein"/>
    <property type="match status" value="1"/>
</dbReference>
<evidence type="ECO:0000256" key="5">
    <source>
        <dbReference type="ARBA" id="ARBA00022801"/>
    </source>
</evidence>